<dbReference type="GO" id="GO:0022857">
    <property type="term" value="F:transmembrane transporter activity"/>
    <property type="evidence" value="ECO:0007669"/>
    <property type="project" value="InterPro"/>
</dbReference>
<organism evidence="7 8">
    <name type="scientific">Candidatus Kuenenbacteria bacterium GW2011_GWA2_42_15</name>
    <dbReference type="NCBI Taxonomy" id="1618677"/>
    <lineage>
        <taxon>Bacteria</taxon>
        <taxon>Candidatus Kueneniibacteriota</taxon>
    </lineage>
</organism>
<feature type="transmembrane region" description="Helical" evidence="5">
    <location>
        <begin position="105"/>
        <end position="130"/>
    </location>
</feature>
<dbReference type="InterPro" id="IPR036259">
    <property type="entry name" value="MFS_trans_sf"/>
</dbReference>
<feature type="domain" description="Major facilitator superfamily (MFS) profile" evidence="6">
    <location>
        <begin position="238"/>
        <end position="432"/>
    </location>
</feature>
<evidence type="ECO:0000313" key="8">
    <source>
        <dbReference type="Proteomes" id="UP000034516"/>
    </source>
</evidence>
<keyword evidence="3 5" id="KW-1133">Transmembrane helix</keyword>
<evidence type="ECO:0000313" key="7">
    <source>
        <dbReference type="EMBL" id="KKS40467.1"/>
    </source>
</evidence>
<keyword evidence="2 5" id="KW-0812">Transmembrane</keyword>
<dbReference type="PROSITE" id="PS50850">
    <property type="entry name" value="MFS"/>
    <property type="match status" value="1"/>
</dbReference>
<evidence type="ECO:0000256" key="4">
    <source>
        <dbReference type="ARBA" id="ARBA00023136"/>
    </source>
</evidence>
<feature type="transmembrane region" description="Helical" evidence="5">
    <location>
        <begin position="394"/>
        <end position="415"/>
    </location>
</feature>
<feature type="transmembrane region" description="Helical" evidence="5">
    <location>
        <begin position="151"/>
        <end position="173"/>
    </location>
</feature>
<dbReference type="EMBL" id="LCCW01000041">
    <property type="protein sequence ID" value="KKS40467.1"/>
    <property type="molecule type" value="Genomic_DNA"/>
</dbReference>
<feature type="transmembrane region" description="Helical" evidence="5">
    <location>
        <begin position="76"/>
        <end position="99"/>
    </location>
</feature>
<dbReference type="AlphaFoldDB" id="A0A0G0YUZ8"/>
<dbReference type="GO" id="GO:0012505">
    <property type="term" value="C:endomembrane system"/>
    <property type="evidence" value="ECO:0007669"/>
    <property type="project" value="UniProtKB-SubCell"/>
</dbReference>
<feature type="transmembrane region" description="Helical" evidence="5">
    <location>
        <begin position="12"/>
        <end position="31"/>
    </location>
</feature>
<evidence type="ECO:0000259" key="6">
    <source>
        <dbReference type="PROSITE" id="PS50850"/>
    </source>
</evidence>
<evidence type="ECO:0000256" key="5">
    <source>
        <dbReference type="SAM" id="Phobius"/>
    </source>
</evidence>
<evidence type="ECO:0000256" key="1">
    <source>
        <dbReference type="ARBA" id="ARBA00004127"/>
    </source>
</evidence>
<dbReference type="InterPro" id="IPR050495">
    <property type="entry name" value="ATG22/LtaA_families"/>
</dbReference>
<feature type="transmembrane region" description="Helical" evidence="5">
    <location>
        <begin position="365"/>
        <end position="388"/>
    </location>
</feature>
<protein>
    <submittedName>
        <fullName evidence="7">YxiO</fullName>
    </submittedName>
</protein>
<dbReference type="PATRIC" id="fig|1618677.3.peg.719"/>
<dbReference type="InterPro" id="IPR020846">
    <property type="entry name" value="MFS_dom"/>
</dbReference>
<dbReference type="InterPro" id="IPR011701">
    <property type="entry name" value="MFS"/>
</dbReference>
<evidence type="ECO:0000256" key="2">
    <source>
        <dbReference type="ARBA" id="ARBA00022692"/>
    </source>
</evidence>
<feature type="transmembrane region" description="Helical" evidence="5">
    <location>
        <begin position="327"/>
        <end position="345"/>
    </location>
</feature>
<evidence type="ECO:0000256" key="3">
    <source>
        <dbReference type="ARBA" id="ARBA00022989"/>
    </source>
</evidence>
<keyword evidence="4 5" id="KW-0472">Membrane</keyword>
<dbReference type="Gene3D" id="1.20.1250.20">
    <property type="entry name" value="MFS general substrate transporter like domains"/>
    <property type="match status" value="2"/>
</dbReference>
<reference evidence="7 8" key="1">
    <citation type="journal article" date="2015" name="Nature">
        <title>rRNA introns, odd ribosomes, and small enigmatic genomes across a large radiation of phyla.</title>
        <authorList>
            <person name="Brown C.T."/>
            <person name="Hug L.A."/>
            <person name="Thomas B.C."/>
            <person name="Sharon I."/>
            <person name="Castelle C.J."/>
            <person name="Singh A."/>
            <person name="Wilkins M.J."/>
            <person name="Williams K.H."/>
            <person name="Banfield J.F."/>
        </authorList>
    </citation>
    <scope>NUCLEOTIDE SEQUENCE [LARGE SCALE GENOMIC DNA]</scope>
</reference>
<dbReference type="Proteomes" id="UP000034516">
    <property type="component" value="Unassembled WGS sequence"/>
</dbReference>
<feature type="transmembrane region" description="Helical" evidence="5">
    <location>
        <begin position="303"/>
        <end position="321"/>
    </location>
</feature>
<comment type="subcellular location">
    <subcellularLocation>
        <location evidence="1">Endomembrane system</location>
        <topology evidence="1">Multi-pass membrane protein</topology>
    </subcellularLocation>
</comment>
<dbReference type="PANTHER" id="PTHR23519:SF1">
    <property type="entry name" value="AUTOPHAGY-RELATED PROTEIN 22"/>
    <property type="match status" value="1"/>
</dbReference>
<feature type="transmembrane region" description="Helical" evidence="5">
    <location>
        <begin position="179"/>
        <end position="199"/>
    </location>
</feature>
<proteinExistence type="predicted"/>
<accession>A0A0G0YUZ8</accession>
<dbReference type="SUPFAM" id="SSF103473">
    <property type="entry name" value="MFS general substrate transporter"/>
    <property type="match status" value="1"/>
</dbReference>
<dbReference type="PANTHER" id="PTHR23519">
    <property type="entry name" value="AUTOPHAGY-RELATED PROTEIN 22"/>
    <property type="match status" value="1"/>
</dbReference>
<comment type="caution">
    <text evidence="7">The sequence shown here is derived from an EMBL/GenBank/DDBJ whole genome shotgun (WGS) entry which is preliminary data.</text>
</comment>
<gene>
    <name evidence="7" type="ORF">UV02_C0041G0009</name>
</gene>
<sequence>MNAFRKNIVSWLVYDLGNSFFVTAISGLFLGQWLILDNKLDDIWYGAGFSIATIFVLISSPFLGAWSDRIGKRMPFLKWTTIGLFIFNGLVALVAVSNIPMSQRVFVVLGLTIIVQCLYQISLIFYNSLLKEVSTEENRGKISGLGEGFGQLGWLFGSVILLPFANGAITLIGEPGRHQVFIPAFIISTLLMLPLLFWFREQSQKKEQFQKTDDCQQNSIAKKTIEGIKQLFNKNKNVGIFLVAFSLISDIVLTLTLYFAVAMDALYKINENTKVFIFAIFLICTTVFGYIFGKFGDRFGHKLILVISCFILIVITTIFFFSSSLGILYLVAILAGASGGGYFVLSRSLMIKISPQNQLGEYFGFYSTFARVASIFAPLVWGIITLLLRDYLVLKYQVAGMVMVGFLVIGTLILLKVKENKEDVLPGKELAV</sequence>
<feature type="transmembrane region" description="Helical" evidence="5">
    <location>
        <begin position="273"/>
        <end position="291"/>
    </location>
</feature>
<feature type="transmembrane region" description="Helical" evidence="5">
    <location>
        <begin position="238"/>
        <end position="261"/>
    </location>
</feature>
<dbReference type="Pfam" id="PF07690">
    <property type="entry name" value="MFS_1"/>
    <property type="match status" value="1"/>
</dbReference>
<feature type="transmembrane region" description="Helical" evidence="5">
    <location>
        <begin position="43"/>
        <end position="64"/>
    </location>
</feature>
<name>A0A0G0YUZ8_9BACT</name>